<gene>
    <name evidence="1" type="ORF">JQX14_05965</name>
</gene>
<dbReference type="InterPro" id="IPR042258">
    <property type="entry name" value="DGOK_N"/>
</dbReference>
<comment type="caution">
    <text evidence="1">The sequence shown here is derived from an EMBL/GenBank/DDBJ whole genome shotgun (WGS) entry which is preliminary data.</text>
</comment>
<proteinExistence type="predicted"/>
<accession>A0A9Q2RTY8</accession>
<dbReference type="GO" id="GO:0034194">
    <property type="term" value="P:D-galactonate catabolic process"/>
    <property type="evidence" value="ECO:0007669"/>
    <property type="project" value="InterPro"/>
</dbReference>
<dbReference type="Gene3D" id="3.30.420.300">
    <property type="entry name" value="2-keto-3-deoxy-galactonokinase, substrate binding domain"/>
    <property type="match status" value="1"/>
</dbReference>
<organism evidence="1 2">
    <name type="scientific">Pseudosulfitobacter pseudonitzschiae</name>
    <dbReference type="NCBI Taxonomy" id="1402135"/>
    <lineage>
        <taxon>Bacteria</taxon>
        <taxon>Pseudomonadati</taxon>
        <taxon>Pseudomonadota</taxon>
        <taxon>Alphaproteobacteria</taxon>
        <taxon>Rhodobacterales</taxon>
        <taxon>Roseobacteraceae</taxon>
        <taxon>Pseudosulfitobacter</taxon>
    </lineage>
</organism>
<dbReference type="RefSeq" id="WP_231033162.1">
    <property type="nucleotide sequence ID" value="NZ_JAJNGX010000003.1"/>
</dbReference>
<dbReference type="Proteomes" id="UP000809337">
    <property type="component" value="Unassembled WGS sequence"/>
</dbReference>
<reference evidence="1" key="1">
    <citation type="submission" date="2021-01" db="EMBL/GenBank/DDBJ databases">
        <title>Diatom-associated Roseobacters Show Island Model of Population Structure.</title>
        <authorList>
            <person name="Qu L."/>
            <person name="Feng X."/>
            <person name="Chen Y."/>
            <person name="Li L."/>
            <person name="Wang X."/>
            <person name="Hu Z."/>
            <person name="Wang H."/>
            <person name="Luo H."/>
        </authorList>
    </citation>
    <scope>NUCLEOTIDE SEQUENCE</scope>
    <source>
        <strain evidence="1">SM26-45</strain>
    </source>
</reference>
<name>A0A9Q2RTY8_9RHOB</name>
<dbReference type="InterPro" id="IPR007729">
    <property type="entry name" value="DGOK"/>
</dbReference>
<dbReference type="InterPro" id="IPR043129">
    <property type="entry name" value="ATPase_NBD"/>
</dbReference>
<dbReference type="AlphaFoldDB" id="A0A9Q2RTY8"/>
<evidence type="ECO:0000313" key="2">
    <source>
        <dbReference type="Proteomes" id="UP000809337"/>
    </source>
</evidence>
<protein>
    <submittedName>
        <fullName evidence="1">2-dehydro-3-deoxygalactonokinase</fullName>
    </submittedName>
</protein>
<dbReference type="SUPFAM" id="SSF53067">
    <property type="entry name" value="Actin-like ATPase domain"/>
    <property type="match status" value="1"/>
</dbReference>
<sequence>MNVDWIAVDWGTTHLRLWLMAADGSVLDARHSDRGMGTLTPSDYEPALLALCEDALGQGPVPVIVCGMAGARQGWAEAPYTSVPCTPPDAQSALQVPTQDQRLQVHILPGVSQRSPADVMRGEETQIKGVVATQDGFDGIACLPGTHTKWAHLSAGEIVSFQTFMTGELFALLSGQSVLRHSVAADGWDDTAFANAVDAAISRPQAIAAKLFGLRAEALLDGLDGATARARLSGLLIGIELAAAKPYWLGQQVAVIGAAASADAYQTALTAQGVPVLRLDPTEMTLAGLRAAHAELERT</sequence>
<dbReference type="GO" id="GO:0008671">
    <property type="term" value="F:2-dehydro-3-deoxygalactonokinase activity"/>
    <property type="evidence" value="ECO:0007669"/>
    <property type="project" value="InterPro"/>
</dbReference>
<dbReference type="Pfam" id="PF05035">
    <property type="entry name" value="DGOK"/>
    <property type="match status" value="1"/>
</dbReference>
<evidence type="ECO:0000313" key="1">
    <source>
        <dbReference type="EMBL" id="MBM2354071.1"/>
    </source>
</evidence>
<dbReference type="InterPro" id="IPR042257">
    <property type="entry name" value="DGOK_C"/>
</dbReference>
<dbReference type="EMBL" id="JAFBWN010000003">
    <property type="protein sequence ID" value="MBM2354071.1"/>
    <property type="molecule type" value="Genomic_DNA"/>
</dbReference>
<dbReference type="Gene3D" id="3.30.420.310">
    <property type="entry name" value="2-keto-3-deoxy-galactonokinase, C-terminal domain"/>
    <property type="match status" value="1"/>
</dbReference>